<comment type="caution">
    <text evidence="2">The sequence shown here is derived from an EMBL/GenBank/DDBJ whole genome shotgun (WGS) entry which is preliminary data.</text>
</comment>
<reference evidence="2" key="1">
    <citation type="journal article" date="2015" name="Nature">
        <title>Complex archaea that bridge the gap between prokaryotes and eukaryotes.</title>
        <authorList>
            <person name="Spang A."/>
            <person name="Saw J.H."/>
            <person name="Jorgensen S.L."/>
            <person name="Zaremba-Niedzwiedzka K."/>
            <person name="Martijn J."/>
            <person name="Lind A.E."/>
            <person name="van Eijk R."/>
            <person name="Schleper C."/>
            <person name="Guy L."/>
            <person name="Ettema T.J."/>
        </authorList>
    </citation>
    <scope>NUCLEOTIDE SEQUENCE</scope>
</reference>
<protein>
    <submittedName>
        <fullName evidence="2">Uncharacterized protein</fullName>
    </submittedName>
</protein>
<feature type="compositionally biased region" description="Basic and acidic residues" evidence="1">
    <location>
        <begin position="1"/>
        <end position="20"/>
    </location>
</feature>
<accession>A0A0F9UR29</accession>
<proteinExistence type="predicted"/>
<evidence type="ECO:0000256" key="1">
    <source>
        <dbReference type="SAM" id="MobiDB-lite"/>
    </source>
</evidence>
<dbReference type="EMBL" id="LAZR01000069">
    <property type="protein sequence ID" value="KKN95600.1"/>
    <property type="molecule type" value="Genomic_DNA"/>
</dbReference>
<feature type="region of interest" description="Disordered" evidence="1">
    <location>
        <begin position="1"/>
        <end position="39"/>
    </location>
</feature>
<gene>
    <name evidence="2" type="ORF">LCGC14_0174690</name>
</gene>
<name>A0A0F9UR29_9ZZZZ</name>
<sequence>MDPEEKTKKTETNKKLKKEESESEITSFTWKMPDHHRDR</sequence>
<dbReference type="AlphaFoldDB" id="A0A0F9UR29"/>
<organism evidence="2">
    <name type="scientific">marine sediment metagenome</name>
    <dbReference type="NCBI Taxonomy" id="412755"/>
    <lineage>
        <taxon>unclassified sequences</taxon>
        <taxon>metagenomes</taxon>
        <taxon>ecological metagenomes</taxon>
    </lineage>
</organism>
<evidence type="ECO:0000313" key="2">
    <source>
        <dbReference type="EMBL" id="KKN95600.1"/>
    </source>
</evidence>